<name>A0ABR7JK38_9FIRM</name>
<dbReference type="RefSeq" id="WP_153971500.1">
    <property type="nucleotide sequence ID" value="NZ_JACRWE010000001.1"/>
</dbReference>
<evidence type="ECO:0000313" key="2">
    <source>
        <dbReference type="Proteomes" id="UP000609849"/>
    </source>
</evidence>
<keyword evidence="2" id="KW-1185">Reference proteome</keyword>
<dbReference type="EMBL" id="JACRWE010000001">
    <property type="protein sequence ID" value="MBC5995290.1"/>
    <property type="molecule type" value="Genomic_DNA"/>
</dbReference>
<accession>A0ABR7JK38</accession>
<gene>
    <name evidence="1" type="ORF">H8923_00835</name>
</gene>
<sequence>MEDSKRLIEIIYKFISKAKNDDLNKLISGEYKLAFTNVEVKKKEILKDNGEIETLYKEIKKSNSREEAKDILVKSKFTKAKLLQLSEFLEVKIPKSYTKDKIIERIVDIVIGWNLERESIGKVKLK</sequence>
<organism evidence="1 2">
    <name type="scientific">Romboutsia faecis</name>
    <dbReference type="NCBI Taxonomy" id="2764597"/>
    <lineage>
        <taxon>Bacteria</taxon>
        <taxon>Bacillati</taxon>
        <taxon>Bacillota</taxon>
        <taxon>Clostridia</taxon>
        <taxon>Peptostreptococcales</taxon>
        <taxon>Peptostreptococcaceae</taxon>
        <taxon>Romboutsia</taxon>
    </lineage>
</organism>
<evidence type="ECO:0000313" key="1">
    <source>
        <dbReference type="EMBL" id="MBC5995290.1"/>
    </source>
</evidence>
<comment type="caution">
    <text evidence="1">The sequence shown here is derived from an EMBL/GenBank/DDBJ whole genome shotgun (WGS) entry which is preliminary data.</text>
</comment>
<dbReference type="Proteomes" id="UP000609849">
    <property type="component" value="Unassembled WGS sequence"/>
</dbReference>
<reference evidence="1 2" key="1">
    <citation type="submission" date="2020-08" db="EMBL/GenBank/DDBJ databases">
        <authorList>
            <person name="Liu C."/>
            <person name="Sun Q."/>
        </authorList>
    </citation>
    <scope>NUCLEOTIDE SEQUENCE [LARGE SCALE GENOMIC DNA]</scope>
    <source>
        <strain evidence="1 2">NSJ-18</strain>
    </source>
</reference>
<proteinExistence type="predicted"/>
<protein>
    <submittedName>
        <fullName evidence="1">Uncharacterized protein</fullName>
    </submittedName>
</protein>